<evidence type="ECO:0000313" key="1">
    <source>
        <dbReference type="EMBL" id="MBO8464822.1"/>
    </source>
</evidence>
<reference evidence="1" key="2">
    <citation type="journal article" date="2021" name="PeerJ">
        <title>Extensive microbial diversity within the chicken gut microbiome revealed by metagenomics and culture.</title>
        <authorList>
            <person name="Gilroy R."/>
            <person name="Ravi A."/>
            <person name="Getino M."/>
            <person name="Pursley I."/>
            <person name="Horton D.L."/>
            <person name="Alikhan N.F."/>
            <person name="Baker D."/>
            <person name="Gharbi K."/>
            <person name="Hall N."/>
            <person name="Watson M."/>
            <person name="Adriaenssens E.M."/>
            <person name="Foster-Nyarko E."/>
            <person name="Jarju S."/>
            <person name="Secka A."/>
            <person name="Antonio M."/>
            <person name="Oren A."/>
            <person name="Chaudhuri R.R."/>
            <person name="La Ragione R."/>
            <person name="Hildebrand F."/>
            <person name="Pallen M.J."/>
        </authorList>
    </citation>
    <scope>NUCLEOTIDE SEQUENCE</scope>
    <source>
        <strain evidence="1">10037</strain>
    </source>
</reference>
<reference evidence="1" key="1">
    <citation type="submission" date="2020-10" db="EMBL/GenBank/DDBJ databases">
        <authorList>
            <person name="Gilroy R."/>
        </authorList>
    </citation>
    <scope>NUCLEOTIDE SEQUENCE</scope>
    <source>
        <strain evidence="1">10037</strain>
    </source>
</reference>
<proteinExistence type="predicted"/>
<dbReference type="Proteomes" id="UP000823597">
    <property type="component" value="Unassembled WGS sequence"/>
</dbReference>
<gene>
    <name evidence="1" type="ORF">IAB93_02345</name>
</gene>
<name>A0A9D9N935_9BACT</name>
<accession>A0A9D9N935</accession>
<evidence type="ECO:0000313" key="2">
    <source>
        <dbReference type="Proteomes" id="UP000823597"/>
    </source>
</evidence>
<sequence>MKNIILSMALAVLTAIPAIGQTRIQNCFYGVEIRSSYNEMKNCRELRKVINDKYRNFNWMRRHAYDWVNNKEEKVRFSNMSFGGRRWAYCEYYFNDDKTFYQIRFYDGAKEPQATRRTYDNLLKDLKSKYHGQRGIEMTEDILWEDDLSISTTFTGNNGMTCELRYSYEAASSGEMYYYVFLTYYDQKLKKEAKYGWLEEL</sequence>
<dbReference type="EMBL" id="JADIME010000026">
    <property type="protein sequence ID" value="MBO8464822.1"/>
    <property type="molecule type" value="Genomic_DNA"/>
</dbReference>
<organism evidence="1 2">
    <name type="scientific">Candidatus Merdivivens pullistercoris</name>
    <dbReference type="NCBI Taxonomy" id="2840873"/>
    <lineage>
        <taxon>Bacteria</taxon>
        <taxon>Pseudomonadati</taxon>
        <taxon>Bacteroidota</taxon>
        <taxon>Bacteroidia</taxon>
        <taxon>Bacteroidales</taxon>
        <taxon>Muribaculaceae</taxon>
        <taxon>Muribaculaceae incertae sedis</taxon>
        <taxon>Candidatus Merdivivens</taxon>
    </lineage>
</organism>
<dbReference type="AlphaFoldDB" id="A0A9D9N935"/>
<protein>
    <submittedName>
        <fullName evidence="1">Uncharacterized protein</fullName>
    </submittedName>
</protein>
<comment type="caution">
    <text evidence="1">The sequence shown here is derived from an EMBL/GenBank/DDBJ whole genome shotgun (WGS) entry which is preliminary data.</text>
</comment>